<dbReference type="InterPro" id="IPR035892">
    <property type="entry name" value="C2_domain_sf"/>
</dbReference>
<name>A0AAV5TQ47_9BILA</name>
<comment type="caution">
    <text evidence="2">The sequence shown here is derived from an EMBL/GenBank/DDBJ whole genome shotgun (WGS) entry which is preliminary data.</text>
</comment>
<dbReference type="AlphaFoldDB" id="A0AAV5TQ47"/>
<dbReference type="GO" id="GO:0005544">
    <property type="term" value="F:calcium-dependent phospholipid binding"/>
    <property type="evidence" value="ECO:0007669"/>
    <property type="project" value="InterPro"/>
</dbReference>
<dbReference type="PANTHER" id="PTHR10857:SF111">
    <property type="entry name" value="VWFA DOMAIN-CONTAINING PROTEIN"/>
    <property type="match status" value="1"/>
</dbReference>
<reference evidence="2" key="1">
    <citation type="submission" date="2023-10" db="EMBL/GenBank/DDBJ databases">
        <title>Genome assembly of Pristionchus species.</title>
        <authorList>
            <person name="Yoshida K."/>
            <person name="Sommer R.J."/>
        </authorList>
    </citation>
    <scope>NUCLEOTIDE SEQUENCE</scope>
    <source>
        <strain evidence="2">RS0144</strain>
    </source>
</reference>
<dbReference type="InterPro" id="IPR045052">
    <property type="entry name" value="Copine"/>
</dbReference>
<organism evidence="2 3">
    <name type="scientific">Pristionchus entomophagus</name>
    <dbReference type="NCBI Taxonomy" id="358040"/>
    <lineage>
        <taxon>Eukaryota</taxon>
        <taxon>Metazoa</taxon>
        <taxon>Ecdysozoa</taxon>
        <taxon>Nematoda</taxon>
        <taxon>Chromadorea</taxon>
        <taxon>Rhabditida</taxon>
        <taxon>Rhabditina</taxon>
        <taxon>Diplogasteromorpha</taxon>
        <taxon>Diplogasteroidea</taxon>
        <taxon>Neodiplogasteridae</taxon>
        <taxon>Pristionchus</taxon>
    </lineage>
</organism>
<protein>
    <recommendedName>
        <fullName evidence="1">Copine C-terminal domain-containing protein</fullName>
    </recommendedName>
</protein>
<keyword evidence="3" id="KW-1185">Reference proteome</keyword>
<evidence type="ECO:0000313" key="3">
    <source>
        <dbReference type="Proteomes" id="UP001432027"/>
    </source>
</evidence>
<dbReference type="Pfam" id="PF07002">
    <property type="entry name" value="Copine"/>
    <property type="match status" value="1"/>
</dbReference>
<dbReference type="PANTHER" id="PTHR10857">
    <property type="entry name" value="COPINE"/>
    <property type="match status" value="1"/>
</dbReference>
<feature type="non-terminal residue" evidence="2">
    <location>
        <position position="1"/>
    </location>
</feature>
<accession>A0AAV5TQ47</accession>
<dbReference type="GO" id="GO:0005886">
    <property type="term" value="C:plasma membrane"/>
    <property type="evidence" value="ECO:0007669"/>
    <property type="project" value="TreeGrafter"/>
</dbReference>
<dbReference type="InterPro" id="IPR010734">
    <property type="entry name" value="Copine_C"/>
</dbReference>
<evidence type="ECO:0000313" key="2">
    <source>
        <dbReference type="EMBL" id="GMS96138.1"/>
    </source>
</evidence>
<proteinExistence type="predicted"/>
<gene>
    <name evidence="2" type="ORF">PENTCL1PPCAC_18313</name>
</gene>
<sequence>RLRKRERVRRIERIKKVMAHGTRSLSSTQPRALRFTRDGMSLFGVELSLAFSNFQPQPQAHGLRLSVHLKDNASAGFLELSQTETVFDLPSSSFSQKTTVPYRFNHPQVLQFRAERIKDESLLVCGSEGIIEEPLASLVCSPVPHHLQFPAGLLISVQIRIPPSNNDYLRLRFVGEHLKPYNNFSLAAYFLVVIVSEERTFLLYKSEVIRLKEAKWASFRVPIQPLESGGSLQVHVMNENTNNRDSLIGYLVTSTTQLMRGGNHNTYMLMDASGARRSEKLLLQLKSVERDSGPSFFDVMRSGCDLRPSIGIDFTASNGSPLDPNALHYIHPHAGNAYHDSILANFSPIHLHMRDQRVSLLGLGAKVGPRLEMNNCFQLDPSSEHVLGLRGVIETYRRASLSLQPFGPTQYADVIYHTSKFAKASVRLNMNAFYLQVIFTDGCSNLSPRVVDALVDASFSPMAVIFVLVGSRNRREKEAENVRVLQNHPLKHSDGRVAPRQVALVLSESLGEDGLGLIPLMVSLWKNMSEATA</sequence>
<evidence type="ECO:0000259" key="1">
    <source>
        <dbReference type="Pfam" id="PF07002"/>
    </source>
</evidence>
<dbReference type="SUPFAM" id="SSF49562">
    <property type="entry name" value="C2 domain (Calcium/lipid-binding domain, CaLB)"/>
    <property type="match status" value="1"/>
</dbReference>
<feature type="domain" description="Copine C-terminal" evidence="1">
    <location>
        <begin position="326"/>
        <end position="502"/>
    </location>
</feature>
<dbReference type="GO" id="GO:0071277">
    <property type="term" value="P:cellular response to calcium ion"/>
    <property type="evidence" value="ECO:0007669"/>
    <property type="project" value="TreeGrafter"/>
</dbReference>
<dbReference type="Proteomes" id="UP001432027">
    <property type="component" value="Unassembled WGS sequence"/>
</dbReference>
<dbReference type="EMBL" id="BTSX01000004">
    <property type="protein sequence ID" value="GMS96138.1"/>
    <property type="molecule type" value="Genomic_DNA"/>
</dbReference>